<dbReference type="InterPro" id="IPR046346">
    <property type="entry name" value="Aminoacid_DH-like_N_sf"/>
</dbReference>
<dbReference type="PROSITE" id="PS00074">
    <property type="entry name" value="GLFV_DEHYDROGENASE"/>
    <property type="match status" value="1"/>
</dbReference>
<dbReference type="SUPFAM" id="SSF53223">
    <property type="entry name" value="Aminoacid dehydrogenase-like, N-terminal domain"/>
    <property type="match status" value="1"/>
</dbReference>
<dbReference type="Proteomes" id="UP000596063">
    <property type="component" value="Chromosome"/>
</dbReference>
<evidence type="ECO:0000256" key="1">
    <source>
        <dbReference type="ARBA" id="ARBA00003868"/>
    </source>
</evidence>
<evidence type="ECO:0000259" key="8">
    <source>
        <dbReference type="SMART" id="SM00839"/>
    </source>
</evidence>
<dbReference type="GO" id="GO:0006520">
    <property type="term" value="P:amino acid metabolic process"/>
    <property type="evidence" value="ECO:0007669"/>
    <property type="project" value="InterPro"/>
</dbReference>
<dbReference type="EMBL" id="CP066167">
    <property type="protein sequence ID" value="QQD19208.1"/>
    <property type="molecule type" value="Genomic_DNA"/>
</dbReference>
<comment type="function">
    <text evidence="1">Catalyzes the reversible oxidative deamination of glutamate to alpha-ketoglutarate and ammonia.</text>
</comment>
<sequence length="352" mass="37048">MSVFDSPFFDQHEYVVSHCCPESGLKAIVAIHNSQLGPAIGGCRMYPYTSGAAALDDALRLSRGMTYKSALAGLPLGGGKSVIIGDPRRHKTPELLKAMAEFINTLNGRYITAEDSGTSVEDMAIMRRTSRYVLGAENLQHIGADPSPYTARGVYLGIRAALAWRGEGDLSGKRVAIQGAGAVGAALCRLLLGAGAHVFVADPDTRRCEALQALGAVVVPVDQVLFWEADVLAPCAMGGVISPATAPKIRATVVAGAANNMLVDGHLADLLADRDILYVPDFAINAGGIMAVYSQYNGETLAELERRLETIPDALNRVFALAESGVSTHVAAERLAAERLGVPVSGPLRRAG</sequence>
<comment type="similarity">
    <text evidence="2 7">Belongs to the Glu/Leu/Phe/Val dehydrogenases family.</text>
</comment>
<keyword evidence="6" id="KW-0547">Nucleotide-binding</keyword>
<dbReference type="InterPro" id="IPR006095">
    <property type="entry name" value="Glu/Leu/Phe/Val/Trp_DH"/>
</dbReference>
<dbReference type="PANTHER" id="PTHR42722">
    <property type="entry name" value="LEUCINE DEHYDROGENASE"/>
    <property type="match status" value="1"/>
</dbReference>
<keyword evidence="4 6" id="KW-0520">NAD</keyword>
<dbReference type="GO" id="GO:0000166">
    <property type="term" value="F:nucleotide binding"/>
    <property type="evidence" value="ECO:0007669"/>
    <property type="project" value="UniProtKB-KW"/>
</dbReference>
<feature type="active site" description="Proton donor/acceptor" evidence="5">
    <location>
        <position position="80"/>
    </location>
</feature>
<dbReference type="FunFam" id="3.40.50.10860:FF:000010">
    <property type="entry name" value="Leucine dehydrogenase"/>
    <property type="match status" value="1"/>
</dbReference>
<gene>
    <name evidence="9" type="ORF">I6N98_04975</name>
</gene>
<dbReference type="Pfam" id="PF02812">
    <property type="entry name" value="ELFV_dehydrog_N"/>
    <property type="match status" value="1"/>
</dbReference>
<dbReference type="Gene3D" id="3.40.50.720">
    <property type="entry name" value="NAD(P)-binding Rossmann-like Domain"/>
    <property type="match status" value="1"/>
</dbReference>
<evidence type="ECO:0000256" key="6">
    <source>
        <dbReference type="PIRSR" id="PIRSR000188-2"/>
    </source>
</evidence>
<evidence type="ECO:0000256" key="4">
    <source>
        <dbReference type="ARBA" id="ARBA00023027"/>
    </source>
</evidence>
<evidence type="ECO:0000313" key="10">
    <source>
        <dbReference type="Proteomes" id="UP000596063"/>
    </source>
</evidence>
<dbReference type="RefSeq" id="WP_198570693.1">
    <property type="nucleotide sequence ID" value="NZ_CP066167.1"/>
</dbReference>
<dbReference type="InterPro" id="IPR033524">
    <property type="entry name" value="Glu/Leu/Phe/Val_DH_AS"/>
</dbReference>
<dbReference type="PIRSF" id="PIRSF000188">
    <property type="entry name" value="Phe_leu_dh"/>
    <property type="match status" value="1"/>
</dbReference>
<feature type="binding site" evidence="6">
    <location>
        <begin position="179"/>
        <end position="184"/>
    </location>
    <ligand>
        <name>NAD(+)</name>
        <dbReference type="ChEBI" id="CHEBI:57540"/>
    </ligand>
</feature>
<dbReference type="Gene3D" id="3.40.50.10860">
    <property type="entry name" value="Leucine Dehydrogenase, chain A, domain 1"/>
    <property type="match status" value="1"/>
</dbReference>
<dbReference type="SMART" id="SM00839">
    <property type="entry name" value="ELFV_dehydrog"/>
    <property type="match status" value="1"/>
</dbReference>
<dbReference type="SUPFAM" id="SSF51735">
    <property type="entry name" value="NAD(P)-binding Rossmann-fold domains"/>
    <property type="match status" value="1"/>
</dbReference>
<accession>A0A7T4URG5</accession>
<dbReference type="PRINTS" id="PR00082">
    <property type="entry name" value="GLFDHDRGNASE"/>
</dbReference>
<evidence type="ECO:0000256" key="7">
    <source>
        <dbReference type="RuleBase" id="RU004417"/>
    </source>
</evidence>
<dbReference type="InterPro" id="IPR006096">
    <property type="entry name" value="Glu/Leu/Phe/Val/Trp_DH_C"/>
</dbReference>
<evidence type="ECO:0000256" key="2">
    <source>
        <dbReference type="ARBA" id="ARBA00006382"/>
    </source>
</evidence>
<evidence type="ECO:0000313" key="9">
    <source>
        <dbReference type="EMBL" id="QQD19208.1"/>
    </source>
</evidence>
<dbReference type="InterPro" id="IPR036291">
    <property type="entry name" value="NAD(P)-bd_dom_sf"/>
</dbReference>
<feature type="domain" description="Glutamate/phenylalanine/leucine/valine/L-tryptophan dehydrogenase C-terminal" evidence="8">
    <location>
        <begin position="144"/>
        <end position="346"/>
    </location>
</feature>
<dbReference type="InterPro" id="IPR006097">
    <property type="entry name" value="Glu/Leu/Phe/Val/Trp_DH_dimer"/>
</dbReference>
<dbReference type="KEGG" id="snan:I6N98_04975"/>
<evidence type="ECO:0000256" key="5">
    <source>
        <dbReference type="PIRSR" id="PIRSR000188-1"/>
    </source>
</evidence>
<protein>
    <submittedName>
        <fullName evidence="9">Glu/Leu/Phe/Val dehydrogenase</fullName>
    </submittedName>
</protein>
<dbReference type="AlphaFoldDB" id="A0A7T4URG5"/>
<evidence type="ECO:0000256" key="3">
    <source>
        <dbReference type="ARBA" id="ARBA00023002"/>
    </source>
</evidence>
<reference evidence="9 10" key="1">
    <citation type="submission" date="2020-12" db="EMBL/GenBank/DDBJ databases">
        <authorList>
            <person name="Shan Y."/>
        </authorList>
    </citation>
    <scope>NUCLEOTIDE SEQUENCE [LARGE SCALE GENOMIC DNA]</scope>
    <source>
        <strain evidence="10">csc3.9</strain>
    </source>
</reference>
<organism evidence="9 10">
    <name type="scientific">Spongiibacter nanhainus</name>
    <dbReference type="NCBI Taxonomy" id="2794344"/>
    <lineage>
        <taxon>Bacteria</taxon>
        <taxon>Pseudomonadati</taxon>
        <taxon>Pseudomonadota</taxon>
        <taxon>Gammaproteobacteria</taxon>
        <taxon>Cellvibrionales</taxon>
        <taxon>Spongiibacteraceae</taxon>
        <taxon>Spongiibacter</taxon>
    </lineage>
</organism>
<dbReference type="CDD" id="cd01075">
    <property type="entry name" value="NAD_bind_Leu_Phe_Val_DH"/>
    <property type="match status" value="1"/>
</dbReference>
<keyword evidence="3 7" id="KW-0560">Oxidoreductase</keyword>
<proteinExistence type="inferred from homology"/>
<dbReference type="PANTHER" id="PTHR42722:SF1">
    <property type="entry name" value="VALINE DEHYDROGENASE"/>
    <property type="match status" value="1"/>
</dbReference>
<keyword evidence="10" id="KW-1185">Reference proteome</keyword>
<dbReference type="InterPro" id="IPR016211">
    <property type="entry name" value="Glu/Phe/Leu/Val/Trp_DH_bac/arc"/>
</dbReference>
<dbReference type="GO" id="GO:0016639">
    <property type="term" value="F:oxidoreductase activity, acting on the CH-NH2 group of donors, NAD or NADP as acceptor"/>
    <property type="evidence" value="ECO:0007669"/>
    <property type="project" value="InterPro"/>
</dbReference>
<name>A0A7T4URG5_9GAMM</name>
<dbReference type="Pfam" id="PF00208">
    <property type="entry name" value="ELFV_dehydrog"/>
    <property type="match status" value="1"/>
</dbReference>